<name>A0A133P2S4_GARVA</name>
<dbReference type="Pfam" id="PF00092">
    <property type="entry name" value="VWA"/>
    <property type="match status" value="1"/>
</dbReference>
<evidence type="ECO:0000256" key="6">
    <source>
        <dbReference type="ARBA" id="ARBA00023186"/>
    </source>
</evidence>
<dbReference type="EMBL" id="LRQB01000005">
    <property type="protein sequence ID" value="KXA22894.1"/>
    <property type="molecule type" value="Genomic_DNA"/>
</dbReference>
<keyword evidence="5" id="KW-0346">Stress response</keyword>
<dbReference type="PANTHER" id="PTHR19375">
    <property type="entry name" value="HEAT SHOCK PROTEIN 70KDA"/>
    <property type="match status" value="1"/>
</dbReference>
<dbReference type="PROSITE" id="PS50234">
    <property type="entry name" value="VWFA"/>
    <property type="match status" value="1"/>
</dbReference>
<dbReference type="OrthoDB" id="9766019at2"/>
<dbReference type="CDD" id="cd24029">
    <property type="entry name" value="ASKHA_NBD_HSP70_DnaK_HscA_HscC"/>
    <property type="match status" value="1"/>
</dbReference>
<keyword evidence="2" id="KW-0597">Phosphoprotein</keyword>
<organism evidence="9 10">
    <name type="scientific">Gardnerella vaginalis</name>
    <dbReference type="NCBI Taxonomy" id="2702"/>
    <lineage>
        <taxon>Bacteria</taxon>
        <taxon>Bacillati</taxon>
        <taxon>Actinomycetota</taxon>
        <taxon>Actinomycetes</taxon>
        <taxon>Bifidobacteriales</taxon>
        <taxon>Bifidobacteriaceae</taxon>
        <taxon>Gardnerella</taxon>
    </lineage>
</organism>
<evidence type="ECO:0000256" key="2">
    <source>
        <dbReference type="ARBA" id="ARBA00022553"/>
    </source>
</evidence>
<dbReference type="InterPro" id="IPR029047">
    <property type="entry name" value="HSP70_peptide-bd_sf"/>
</dbReference>
<evidence type="ECO:0000259" key="8">
    <source>
        <dbReference type="PROSITE" id="PS50234"/>
    </source>
</evidence>
<evidence type="ECO:0000256" key="1">
    <source>
        <dbReference type="ARBA" id="ARBA00007381"/>
    </source>
</evidence>
<dbReference type="RefSeq" id="WP_064346707.1">
    <property type="nucleotide sequence ID" value="NZ_KQ956830.1"/>
</dbReference>
<dbReference type="SUPFAM" id="SSF100920">
    <property type="entry name" value="Heat shock protein 70kD (HSP70), peptide-binding domain"/>
    <property type="match status" value="1"/>
</dbReference>
<dbReference type="FunFam" id="3.90.640.10:FF:000003">
    <property type="entry name" value="Molecular chaperone DnaK"/>
    <property type="match status" value="1"/>
</dbReference>
<dbReference type="InterPro" id="IPR043129">
    <property type="entry name" value="ATPase_NBD"/>
</dbReference>
<dbReference type="PATRIC" id="fig|2702.100.peg.113"/>
<comment type="caution">
    <text evidence="9">The sequence shown here is derived from an EMBL/GenBank/DDBJ whole genome shotgun (WGS) entry which is preliminary data.</text>
</comment>
<evidence type="ECO:0000313" key="10">
    <source>
        <dbReference type="Proteomes" id="UP000070687"/>
    </source>
</evidence>
<keyword evidence="4 7" id="KW-0067">ATP-binding</keyword>
<dbReference type="FunFam" id="3.30.420.40:FF:000545">
    <property type="entry name" value="Endoplasmic reticulum chaperone BiP"/>
    <property type="match status" value="1"/>
</dbReference>
<accession>A0A133P2S4</accession>
<dbReference type="Gene3D" id="2.60.34.10">
    <property type="entry name" value="Substrate Binding Domain Of DNAk, Chain A, domain 1"/>
    <property type="match status" value="1"/>
</dbReference>
<feature type="domain" description="VWFA" evidence="8">
    <location>
        <begin position="528"/>
        <end position="694"/>
    </location>
</feature>
<dbReference type="PROSITE" id="PS00297">
    <property type="entry name" value="HSP70_1"/>
    <property type="match status" value="1"/>
</dbReference>
<evidence type="ECO:0000256" key="5">
    <source>
        <dbReference type="ARBA" id="ARBA00023016"/>
    </source>
</evidence>
<evidence type="ECO:0000256" key="3">
    <source>
        <dbReference type="ARBA" id="ARBA00022741"/>
    </source>
</evidence>
<dbReference type="GO" id="GO:0005524">
    <property type="term" value="F:ATP binding"/>
    <property type="evidence" value="ECO:0007669"/>
    <property type="project" value="UniProtKB-KW"/>
</dbReference>
<dbReference type="Proteomes" id="UP000070687">
    <property type="component" value="Unassembled WGS sequence"/>
</dbReference>
<evidence type="ECO:0000256" key="4">
    <source>
        <dbReference type="ARBA" id="ARBA00022840"/>
    </source>
</evidence>
<dbReference type="SUPFAM" id="SSF53300">
    <property type="entry name" value="vWA-like"/>
    <property type="match status" value="1"/>
</dbReference>
<dbReference type="Gene3D" id="3.30.420.40">
    <property type="match status" value="2"/>
</dbReference>
<comment type="similarity">
    <text evidence="1 7">Belongs to the heat shock protein 70 family.</text>
</comment>
<dbReference type="CDD" id="cd00198">
    <property type="entry name" value="vWFA"/>
    <property type="match status" value="1"/>
</dbReference>
<dbReference type="Gene3D" id="3.90.640.10">
    <property type="entry name" value="Actin, Chain A, domain 4"/>
    <property type="match status" value="1"/>
</dbReference>
<dbReference type="PRINTS" id="PR00301">
    <property type="entry name" value="HEATSHOCK70"/>
</dbReference>
<dbReference type="InterPro" id="IPR018181">
    <property type="entry name" value="Heat_shock_70_CS"/>
</dbReference>
<dbReference type="GO" id="GO:0140662">
    <property type="term" value="F:ATP-dependent protein folding chaperone"/>
    <property type="evidence" value="ECO:0007669"/>
    <property type="project" value="InterPro"/>
</dbReference>
<reference evidence="9 10" key="1">
    <citation type="submission" date="2016-01" db="EMBL/GenBank/DDBJ databases">
        <authorList>
            <person name="Oliw E.H."/>
        </authorList>
    </citation>
    <scope>NUCLEOTIDE SEQUENCE [LARGE SCALE GENOMIC DNA]</scope>
    <source>
        <strain evidence="9 10">PSS_7772B</strain>
    </source>
</reference>
<proteinExistence type="inferred from homology"/>
<protein>
    <submittedName>
        <fullName evidence="9">von Willebrand factor type A domain protein</fullName>
    </submittedName>
</protein>
<dbReference type="Gene3D" id="3.40.50.410">
    <property type="entry name" value="von Willebrand factor, type A domain"/>
    <property type="match status" value="1"/>
</dbReference>
<dbReference type="InterPro" id="IPR036465">
    <property type="entry name" value="vWFA_dom_sf"/>
</dbReference>
<keyword evidence="6" id="KW-0143">Chaperone</keyword>
<sequence>MGISVGIDLGTTYSAVAMIDKNTGRARIIPNKDGNSVTPSVVYVGDDDSILIGQEAKDQQEFGSENTAAFFKRSMGDPMFHINLHGHDCTAVTLSAMMLKGLVEQAEEVSGEHIDSAYITVPAYFKNSEREATLAAAKRAKLNVLGLLNEPTAAAFAYGLNGKGVHQTVLIYDLGGGTFDVTLAKIDEDEIRILGSDGDHKLGGKDWDTAVTQWIIEQFQQEFDVDISEDTNELSQIAVLAERAKKRLSQAAHADITVSYNGDHGKYRITREIFDDITNYRLKSTSDIVDRLFASVTPRITWQDIDGVVLVGGSTRMAQVHDYVERMSGKPPLGGINVDEAVALGAAIRANQNSNGISSLPMLGGSTSSKKAPLPVIGSKKITDATAHALGMISESKDGREYFNNILIPKNSPIPAHNTKQVELRIPSQGGTMEVYLLQGGEHAPLDNEVAGKYVFTNIENVNNSRLAHMDVTYSYDDNGVIQISAIQKETGRSLVMHREPVPEDMDWVYKSPNEIAKEAKKNAVSGEVYLFIDMSGSMSGDPIKQTIVAANDFIKQIDVTSLHVGLVGFGDRSIGYLKASNDLQKIRYHINKIKQYFDEGKCGYGNENNPLSILPDLYSNNSQIKLAIILTDGVWDYENQAIYSAERAWSINSDTVGIGIGSANEDFLQKISSMRELSQLTDLSGLSESFSNIARAIS</sequence>
<dbReference type="SMART" id="SM00327">
    <property type="entry name" value="VWA"/>
    <property type="match status" value="1"/>
</dbReference>
<dbReference type="AlphaFoldDB" id="A0A133P2S4"/>
<dbReference type="InterPro" id="IPR013126">
    <property type="entry name" value="Hsp_70_fam"/>
</dbReference>
<gene>
    <name evidence="9" type="ORF">HMPREF3208_00124</name>
</gene>
<dbReference type="SUPFAM" id="SSF53067">
    <property type="entry name" value="Actin-like ATPase domain"/>
    <property type="match status" value="2"/>
</dbReference>
<keyword evidence="3 7" id="KW-0547">Nucleotide-binding</keyword>
<evidence type="ECO:0000313" key="9">
    <source>
        <dbReference type="EMBL" id="KXA22894.1"/>
    </source>
</evidence>
<dbReference type="InterPro" id="IPR002035">
    <property type="entry name" value="VWF_A"/>
</dbReference>
<evidence type="ECO:0000256" key="7">
    <source>
        <dbReference type="RuleBase" id="RU003322"/>
    </source>
</evidence>
<dbReference type="Pfam" id="PF00012">
    <property type="entry name" value="HSP70"/>
    <property type="match status" value="1"/>
</dbReference>